<evidence type="ECO:0000313" key="2">
    <source>
        <dbReference type="EMBL" id="KHK99471.1"/>
    </source>
</evidence>
<feature type="transmembrane region" description="Helical" evidence="1">
    <location>
        <begin position="336"/>
        <end position="357"/>
    </location>
</feature>
<proteinExistence type="predicted"/>
<keyword evidence="1" id="KW-1133">Transmembrane helix</keyword>
<feature type="transmembrane region" description="Helical" evidence="1">
    <location>
        <begin position="137"/>
        <end position="157"/>
    </location>
</feature>
<feature type="transmembrane region" description="Helical" evidence="1">
    <location>
        <begin position="418"/>
        <end position="443"/>
    </location>
</feature>
<feature type="transmembrane region" description="Helical" evidence="1">
    <location>
        <begin position="364"/>
        <end position="383"/>
    </location>
</feature>
<evidence type="ECO:0000313" key="3">
    <source>
        <dbReference type="Proteomes" id="UP000031030"/>
    </source>
</evidence>
<dbReference type="OrthoDB" id="1821221at2"/>
<feature type="transmembrane region" description="Helical" evidence="1">
    <location>
        <begin position="307"/>
        <end position="324"/>
    </location>
</feature>
<dbReference type="Pfam" id="PF19528">
    <property type="entry name" value="DUF6056"/>
    <property type="match status" value="1"/>
</dbReference>
<feature type="transmembrane region" description="Helical" evidence="1">
    <location>
        <begin position="169"/>
        <end position="186"/>
    </location>
</feature>
<evidence type="ECO:0000256" key="1">
    <source>
        <dbReference type="SAM" id="Phobius"/>
    </source>
</evidence>
<comment type="caution">
    <text evidence="2">The sequence shown here is derived from an EMBL/GenBank/DDBJ whole genome shotgun (WGS) entry which is preliminary data.</text>
</comment>
<accession>A0A0B2ACV1</accession>
<dbReference type="EMBL" id="JTDK01000002">
    <property type="protein sequence ID" value="KHK99471.1"/>
    <property type="molecule type" value="Genomic_DNA"/>
</dbReference>
<organism evidence="2 3">
    <name type="scientific">Microbacterium mangrovi</name>
    <dbReference type="NCBI Taxonomy" id="1348253"/>
    <lineage>
        <taxon>Bacteria</taxon>
        <taxon>Bacillati</taxon>
        <taxon>Actinomycetota</taxon>
        <taxon>Actinomycetes</taxon>
        <taxon>Micrococcales</taxon>
        <taxon>Microbacteriaceae</taxon>
        <taxon>Microbacterium</taxon>
    </lineage>
</organism>
<sequence>MQNPIPSPPRTQEQPVRQVGMGRRFETIWLLTTFVVLSALAFLFPANGDDWAWGSSIGAERLHTLFADYNGRYVANLVVLALTRVPLIAPLVVGAGLTALIFLIVDLSRNRTVWGYAITTALLLAMPLTMWRETVSWLSGFTNYTLSTLLVLVYLRAVQRDWRREQPPAHRVLRMIGIIVLAFLAAQFMENVTLYFVVASLVVLVAQLIRRRVSLDAWGWVIGFLLGAAMMFSNGAYGRALPGGAAGGGQYQQVGGTESIMTKLLEQVSRRGVVDNVALNIVLAGAVILLAVIVARRGGVRRAIAPLVLIVLFLITVVPLSVLLPDTALTLVPSGWGTFAGLGALLLLAALVTIAFSLTGERRLLFAAGLGTVLILVAPLAVVSPLGPRLFLATYCVILVLVNVLFQEAAGGLGPVSLSGLAAVAGAAAIGLLAGYFVVYSIITVAATHRLEAARAAAAAGKSSVMLRPLPFADYVHHADPTPGTVWEDRYKLYYDLPPGLTITLSK</sequence>
<keyword evidence="1" id="KW-0812">Transmembrane</keyword>
<dbReference type="RefSeq" id="WP_039395256.1">
    <property type="nucleotide sequence ID" value="NZ_JTDK01000002.1"/>
</dbReference>
<name>A0A0B2ACV1_9MICO</name>
<feature type="transmembrane region" description="Helical" evidence="1">
    <location>
        <begin position="192"/>
        <end position="210"/>
    </location>
</feature>
<feature type="transmembrane region" description="Helical" evidence="1">
    <location>
        <begin position="87"/>
        <end position="105"/>
    </location>
</feature>
<keyword evidence="1" id="KW-0472">Membrane</keyword>
<feature type="transmembrane region" description="Helical" evidence="1">
    <location>
        <begin position="277"/>
        <end position="295"/>
    </location>
</feature>
<dbReference type="InterPro" id="IPR045691">
    <property type="entry name" value="DUF6056"/>
</dbReference>
<dbReference type="STRING" id="1348253.LK09_02150"/>
<feature type="transmembrane region" description="Helical" evidence="1">
    <location>
        <begin position="27"/>
        <end position="46"/>
    </location>
</feature>
<feature type="transmembrane region" description="Helical" evidence="1">
    <location>
        <begin position="112"/>
        <end position="131"/>
    </location>
</feature>
<dbReference type="Proteomes" id="UP000031030">
    <property type="component" value="Unassembled WGS sequence"/>
</dbReference>
<feature type="transmembrane region" description="Helical" evidence="1">
    <location>
        <begin position="217"/>
        <end position="237"/>
    </location>
</feature>
<gene>
    <name evidence="2" type="ORF">LK09_02150</name>
</gene>
<dbReference type="AlphaFoldDB" id="A0A0B2ACV1"/>
<protein>
    <recommendedName>
        <fullName evidence="4">Glucosyltransferase GtrII-like protein</fullName>
    </recommendedName>
</protein>
<evidence type="ECO:0008006" key="4">
    <source>
        <dbReference type="Google" id="ProtNLM"/>
    </source>
</evidence>
<reference evidence="2 3" key="1">
    <citation type="submission" date="2014-11" db="EMBL/GenBank/DDBJ databases">
        <title>Genome sequence of Microbacterium mangrovi MUSC 115(T).</title>
        <authorList>
            <person name="Lee L.-H."/>
        </authorList>
    </citation>
    <scope>NUCLEOTIDE SEQUENCE [LARGE SCALE GENOMIC DNA]</scope>
    <source>
        <strain evidence="2 3">MUSC 115</strain>
    </source>
</reference>
<keyword evidence="3" id="KW-1185">Reference proteome</keyword>